<dbReference type="Proteomes" id="UP001626550">
    <property type="component" value="Unassembled WGS sequence"/>
</dbReference>
<sequence>MHLRLATHQQVWRYNLQLATSMSYAMTSGDEGTRASALAQAATFPQNEEMSVASALQRLMSTSCQPYQMYGGNLFSASMQNPQSNLFAGKLLTEKKTAPVNNLQQVLLASNNEDLKMRTQHRTLQQKFQPY</sequence>
<evidence type="ECO:0000313" key="1">
    <source>
        <dbReference type="EMBL" id="KAL3311205.1"/>
    </source>
</evidence>
<reference evidence="1 2" key="1">
    <citation type="submission" date="2024-11" db="EMBL/GenBank/DDBJ databases">
        <title>Adaptive evolution of stress response genes in parasites aligns with host niche diversity.</title>
        <authorList>
            <person name="Hahn C."/>
            <person name="Resl P."/>
        </authorList>
    </citation>
    <scope>NUCLEOTIDE SEQUENCE [LARGE SCALE GENOMIC DNA]</scope>
    <source>
        <strain evidence="1">EGGRZ-B1_66</strain>
        <tissue evidence="1">Body</tissue>
    </source>
</reference>
<comment type="caution">
    <text evidence="1">The sequence shown here is derived from an EMBL/GenBank/DDBJ whole genome shotgun (WGS) entry which is preliminary data.</text>
</comment>
<dbReference type="AlphaFoldDB" id="A0ABD2PUS1"/>
<evidence type="ECO:0000313" key="2">
    <source>
        <dbReference type="Proteomes" id="UP001626550"/>
    </source>
</evidence>
<name>A0ABD2PUS1_9PLAT</name>
<keyword evidence="2" id="KW-1185">Reference proteome</keyword>
<protein>
    <submittedName>
        <fullName evidence="1">Uncharacterized protein</fullName>
    </submittedName>
</protein>
<proteinExistence type="predicted"/>
<accession>A0ABD2PUS1</accession>
<gene>
    <name evidence="1" type="ORF">Ciccas_010218</name>
</gene>
<dbReference type="EMBL" id="JBJKFK010002370">
    <property type="protein sequence ID" value="KAL3311205.1"/>
    <property type="molecule type" value="Genomic_DNA"/>
</dbReference>
<organism evidence="1 2">
    <name type="scientific">Cichlidogyrus casuarinus</name>
    <dbReference type="NCBI Taxonomy" id="1844966"/>
    <lineage>
        <taxon>Eukaryota</taxon>
        <taxon>Metazoa</taxon>
        <taxon>Spiralia</taxon>
        <taxon>Lophotrochozoa</taxon>
        <taxon>Platyhelminthes</taxon>
        <taxon>Monogenea</taxon>
        <taxon>Monopisthocotylea</taxon>
        <taxon>Dactylogyridea</taxon>
        <taxon>Ancyrocephalidae</taxon>
        <taxon>Cichlidogyrus</taxon>
    </lineage>
</organism>